<evidence type="ECO:0000313" key="2">
    <source>
        <dbReference type="EMBL" id="OCB87945.1"/>
    </source>
</evidence>
<protein>
    <recommendedName>
        <fullName evidence="1">Protein kinase domain-containing protein</fullName>
    </recommendedName>
</protein>
<dbReference type="InterPro" id="IPR000719">
    <property type="entry name" value="Prot_kinase_dom"/>
</dbReference>
<feature type="domain" description="Protein kinase" evidence="1">
    <location>
        <begin position="168"/>
        <end position="446"/>
    </location>
</feature>
<dbReference type="PROSITE" id="PS00108">
    <property type="entry name" value="PROTEIN_KINASE_ST"/>
    <property type="match status" value="1"/>
</dbReference>
<dbReference type="SMART" id="SM00220">
    <property type="entry name" value="S_TKc"/>
    <property type="match status" value="1"/>
</dbReference>
<dbReference type="AlphaFoldDB" id="A0A9Q5N4E4"/>
<gene>
    <name evidence="2" type="ORF">A7U60_g4902</name>
</gene>
<organism evidence="2 3">
    <name type="scientific">Sanghuangporus baumii</name>
    <name type="common">Phellinus baumii</name>
    <dbReference type="NCBI Taxonomy" id="108892"/>
    <lineage>
        <taxon>Eukaryota</taxon>
        <taxon>Fungi</taxon>
        <taxon>Dikarya</taxon>
        <taxon>Basidiomycota</taxon>
        <taxon>Agaricomycotina</taxon>
        <taxon>Agaricomycetes</taxon>
        <taxon>Hymenochaetales</taxon>
        <taxon>Hymenochaetaceae</taxon>
        <taxon>Sanghuangporus</taxon>
    </lineage>
</organism>
<dbReference type="Pfam" id="PF00069">
    <property type="entry name" value="Pkinase"/>
    <property type="match status" value="1"/>
</dbReference>
<dbReference type="PANTHER" id="PTHR24361">
    <property type="entry name" value="MITOGEN-ACTIVATED KINASE KINASE KINASE"/>
    <property type="match status" value="1"/>
</dbReference>
<dbReference type="GO" id="GO:0005737">
    <property type="term" value="C:cytoplasm"/>
    <property type="evidence" value="ECO:0007669"/>
    <property type="project" value="TreeGrafter"/>
</dbReference>
<comment type="caution">
    <text evidence="2">The sequence shown here is derived from an EMBL/GenBank/DDBJ whole genome shotgun (WGS) entry which is preliminary data.</text>
</comment>
<name>A0A9Q5N4E4_SANBA</name>
<dbReference type="SUPFAM" id="SSF56112">
    <property type="entry name" value="Protein kinase-like (PK-like)"/>
    <property type="match status" value="1"/>
</dbReference>
<dbReference type="GO" id="GO:0005524">
    <property type="term" value="F:ATP binding"/>
    <property type="evidence" value="ECO:0007669"/>
    <property type="project" value="InterPro"/>
</dbReference>
<proteinExistence type="predicted"/>
<dbReference type="InterPro" id="IPR053235">
    <property type="entry name" value="Ser_Thr_kinase"/>
</dbReference>
<accession>A0A9Q5N4E4</accession>
<dbReference type="Gene3D" id="1.10.510.10">
    <property type="entry name" value="Transferase(Phosphotransferase) domain 1"/>
    <property type="match status" value="1"/>
</dbReference>
<reference evidence="2" key="1">
    <citation type="submission" date="2016-06" db="EMBL/GenBank/DDBJ databases">
        <title>Draft Genome sequence of the fungus Inonotus baumii.</title>
        <authorList>
            <person name="Zhu H."/>
            <person name="Lin W."/>
        </authorList>
    </citation>
    <scope>NUCLEOTIDE SEQUENCE</scope>
    <source>
        <strain evidence="2">821</strain>
    </source>
</reference>
<keyword evidence="3" id="KW-1185">Reference proteome</keyword>
<dbReference type="InterPro" id="IPR011009">
    <property type="entry name" value="Kinase-like_dom_sf"/>
</dbReference>
<dbReference type="Proteomes" id="UP000757232">
    <property type="component" value="Unassembled WGS sequence"/>
</dbReference>
<evidence type="ECO:0000313" key="3">
    <source>
        <dbReference type="Proteomes" id="UP000757232"/>
    </source>
</evidence>
<evidence type="ECO:0000259" key="1">
    <source>
        <dbReference type="PROSITE" id="PS50011"/>
    </source>
</evidence>
<sequence>MSHSDYHEVIQQFPLFRGLSRRALKAANRQGRVDHIAEHLQAWKAYSRTEWLRNIVQIRNTLIQFTARRAFEMYGKNFRFLEPTARVLMEEICDFCDWNIANSWPVHDDDCSVDEYQQLTIDGFDALLKQTFQRALYVGHWTQRLFSLCRTLKKLPSKMQIKISRLRFDGEDAFATGGYGSVYKAILLYDDDEENRTSQIVAVKFMKYEPKASTIWTNLHDEALSLLNLEIPGLNPFIGVTMDPQRGLGLVSPYLEHGTAVKYLSKRNMNIAERIVWVCTVFPIIMSAIHQLHYVNLTHGDIKGANILIDNDEKPRLTDFGLARVSASKETNTWVSTSETVSYAYTLRFCSPERILSERLYTSKEDDVWAFGMTLVELLTGQLPFFPKMSDIEVMTGLYEGTLTMQRCDVPVEVHEDLWELIRGCTEIDPQNRWSSFQVYTAMEGIRGKYAIGEQMPLDR</sequence>
<dbReference type="GO" id="GO:0004674">
    <property type="term" value="F:protein serine/threonine kinase activity"/>
    <property type="evidence" value="ECO:0007669"/>
    <property type="project" value="TreeGrafter"/>
</dbReference>
<dbReference type="OrthoDB" id="193860at2759"/>
<dbReference type="EMBL" id="LNZH02000186">
    <property type="protein sequence ID" value="OCB87945.1"/>
    <property type="molecule type" value="Genomic_DNA"/>
</dbReference>
<dbReference type="InterPro" id="IPR008271">
    <property type="entry name" value="Ser/Thr_kinase_AS"/>
</dbReference>
<dbReference type="PROSITE" id="PS50011">
    <property type="entry name" value="PROTEIN_KINASE_DOM"/>
    <property type="match status" value="1"/>
</dbReference>